<dbReference type="Gene3D" id="1.10.10.10">
    <property type="entry name" value="Winged helix-like DNA-binding domain superfamily/Winged helix DNA-binding domain"/>
    <property type="match status" value="1"/>
</dbReference>
<dbReference type="GO" id="GO:0000502">
    <property type="term" value="C:proteasome complex"/>
    <property type="evidence" value="ECO:0007669"/>
    <property type="project" value="UniProtKB-KW"/>
</dbReference>
<keyword evidence="6" id="KW-0539">Nucleus</keyword>
<dbReference type="GO" id="GO:0000709">
    <property type="term" value="P:meiotic joint molecule formation"/>
    <property type="evidence" value="ECO:0007669"/>
    <property type="project" value="TreeGrafter"/>
</dbReference>
<dbReference type="InterPro" id="IPR010776">
    <property type="entry name" value="Hop2_WH_dom"/>
</dbReference>
<evidence type="ECO:0000256" key="4">
    <source>
        <dbReference type="ARBA" id="ARBA00023054"/>
    </source>
</evidence>
<evidence type="ECO:0000259" key="9">
    <source>
        <dbReference type="Pfam" id="PF07106"/>
    </source>
</evidence>
<dbReference type="AlphaFoldDB" id="A0A061R3R7"/>
<dbReference type="GO" id="GO:0120231">
    <property type="term" value="C:DNA recombinase auxiliary factor complex"/>
    <property type="evidence" value="ECO:0007669"/>
    <property type="project" value="TreeGrafter"/>
</dbReference>
<feature type="coiled-coil region" evidence="8">
    <location>
        <begin position="71"/>
        <end position="142"/>
    </location>
</feature>
<sequence>MAATVEQQVLKHMSDTNRPFSLQLLVDALQKFGLKKSQIQNALDRLIDRSEITFKEFGKSKLYFIKQDPKKVLSEEQLADMRQKLKELQEERASVEGEVAKLRAAQSRLLSLPALADLARQAEEASGQIRELDATAAELQTQQKAEVPEQQLKLRQQELTKCIIAWRKHRDIFRAAWDSISENIEGSTSELFEEIGVETDDAAGVSLREHEQLLQRCKRARVR</sequence>
<organism evidence="11">
    <name type="scientific">Tetraselmis sp. GSL018</name>
    <dbReference type="NCBI Taxonomy" id="582737"/>
    <lineage>
        <taxon>Eukaryota</taxon>
        <taxon>Viridiplantae</taxon>
        <taxon>Chlorophyta</taxon>
        <taxon>core chlorophytes</taxon>
        <taxon>Chlorodendrophyceae</taxon>
        <taxon>Chlorodendrales</taxon>
        <taxon>Chlorodendraceae</taxon>
        <taxon>Tetraselmis</taxon>
    </lineage>
</organism>
<dbReference type="Pfam" id="PF07106">
    <property type="entry name" value="WHD_TBPIP"/>
    <property type="match status" value="1"/>
</dbReference>
<evidence type="ECO:0000256" key="2">
    <source>
        <dbReference type="ARBA" id="ARBA00007922"/>
    </source>
</evidence>
<evidence type="ECO:0000256" key="5">
    <source>
        <dbReference type="ARBA" id="ARBA00023172"/>
    </source>
</evidence>
<dbReference type="PANTHER" id="PTHR15938">
    <property type="entry name" value="TBP-1 INTERACTING PROTEIN"/>
    <property type="match status" value="1"/>
</dbReference>
<dbReference type="GO" id="GO:0010774">
    <property type="term" value="P:meiotic strand invasion involved in reciprocal meiotic recombination"/>
    <property type="evidence" value="ECO:0007669"/>
    <property type="project" value="TreeGrafter"/>
</dbReference>
<evidence type="ECO:0000256" key="8">
    <source>
        <dbReference type="SAM" id="Coils"/>
    </source>
</evidence>
<dbReference type="InterPro" id="IPR040661">
    <property type="entry name" value="LZ3wCH"/>
</dbReference>
<dbReference type="Pfam" id="PF18517">
    <property type="entry name" value="LZ3wCH"/>
    <property type="match status" value="1"/>
</dbReference>
<keyword evidence="5" id="KW-0233">DNA recombination</keyword>
<feature type="domain" description="Leucine zipper with capping helix" evidence="10">
    <location>
        <begin position="151"/>
        <end position="201"/>
    </location>
</feature>
<dbReference type="GO" id="GO:0120230">
    <property type="term" value="F:recombinase activator activity"/>
    <property type="evidence" value="ECO:0007669"/>
    <property type="project" value="TreeGrafter"/>
</dbReference>
<dbReference type="PANTHER" id="PTHR15938:SF0">
    <property type="entry name" value="HOMOLOGOUS-PAIRING PROTEIN 2 HOMOLOG"/>
    <property type="match status" value="1"/>
</dbReference>
<dbReference type="GO" id="GO:0000794">
    <property type="term" value="C:condensed nuclear chromosome"/>
    <property type="evidence" value="ECO:0007669"/>
    <property type="project" value="TreeGrafter"/>
</dbReference>
<comment type="subcellular location">
    <subcellularLocation>
        <location evidence="1">Nucleus</location>
    </subcellularLocation>
</comment>
<dbReference type="GO" id="GO:0007129">
    <property type="term" value="P:homologous chromosome pairing at meiosis"/>
    <property type="evidence" value="ECO:0007669"/>
    <property type="project" value="TreeGrafter"/>
</dbReference>
<name>A0A061R3R7_9CHLO</name>
<evidence type="ECO:0000313" key="11">
    <source>
        <dbReference type="EMBL" id="JAC65345.1"/>
    </source>
</evidence>
<feature type="domain" description="Homologous-pairing protein 2 winged helix" evidence="9">
    <location>
        <begin position="6"/>
        <end position="66"/>
    </location>
</feature>
<comment type="similarity">
    <text evidence="2">Belongs to the HOP2 family.</text>
</comment>
<proteinExistence type="inferred from homology"/>
<evidence type="ECO:0000256" key="3">
    <source>
        <dbReference type="ARBA" id="ARBA00016093"/>
    </source>
</evidence>
<evidence type="ECO:0000256" key="7">
    <source>
        <dbReference type="ARBA" id="ARBA00023254"/>
    </source>
</evidence>
<protein>
    <recommendedName>
        <fullName evidence="3">Homologous-pairing protein 2 homolog</fullName>
    </recommendedName>
</protein>
<reference evidence="11" key="1">
    <citation type="submission" date="2014-05" db="EMBL/GenBank/DDBJ databases">
        <title>The transcriptome of the halophilic microalga Tetraselmis sp. GSL018 isolated from the Great Salt Lake, Utah.</title>
        <authorList>
            <person name="Jinkerson R.E."/>
            <person name="D'Adamo S."/>
            <person name="Posewitz M.C."/>
        </authorList>
    </citation>
    <scope>NUCLEOTIDE SEQUENCE</scope>
    <source>
        <strain evidence="11">GSL018</strain>
    </source>
</reference>
<dbReference type="EMBL" id="GBEZ01021400">
    <property type="protein sequence ID" value="JAC65345.1"/>
    <property type="molecule type" value="Transcribed_RNA"/>
</dbReference>
<keyword evidence="11" id="KW-0647">Proteasome</keyword>
<keyword evidence="4 8" id="KW-0175">Coiled coil</keyword>
<evidence type="ECO:0000256" key="6">
    <source>
        <dbReference type="ARBA" id="ARBA00023242"/>
    </source>
</evidence>
<accession>A0A061R3R7</accession>
<dbReference type="InterPro" id="IPR036388">
    <property type="entry name" value="WH-like_DNA-bd_sf"/>
</dbReference>
<keyword evidence="7" id="KW-0469">Meiosis</keyword>
<evidence type="ECO:0000256" key="1">
    <source>
        <dbReference type="ARBA" id="ARBA00004123"/>
    </source>
</evidence>
<evidence type="ECO:0000259" key="10">
    <source>
        <dbReference type="Pfam" id="PF18517"/>
    </source>
</evidence>
<dbReference type="GO" id="GO:0003690">
    <property type="term" value="F:double-stranded DNA binding"/>
    <property type="evidence" value="ECO:0007669"/>
    <property type="project" value="TreeGrafter"/>
</dbReference>
<gene>
    <name evidence="11" type="primary">PSMC3IP</name>
    <name evidence="11" type="ORF">TSPGSL018_16244</name>
</gene>